<gene>
    <name evidence="1" type="ORF">C1SCF055_LOCUS38358</name>
</gene>
<reference evidence="2 3" key="2">
    <citation type="submission" date="2024-05" db="EMBL/GenBank/DDBJ databases">
        <authorList>
            <person name="Chen Y."/>
            <person name="Shah S."/>
            <person name="Dougan E. K."/>
            <person name="Thang M."/>
            <person name="Chan C."/>
        </authorList>
    </citation>
    <scope>NUCLEOTIDE SEQUENCE [LARGE SCALE GENOMIC DNA]</scope>
</reference>
<proteinExistence type="predicted"/>
<name>A0A9P1DPZ8_9DINO</name>
<keyword evidence="3" id="KW-1185">Reference proteome</keyword>
<evidence type="ECO:0000313" key="3">
    <source>
        <dbReference type="Proteomes" id="UP001152797"/>
    </source>
</evidence>
<comment type="caution">
    <text evidence="1">The sequence shown here is derived from an EMBL/GenBank/DDBJ whole genome shotgun (WGS) entry which is preliminary data.</text>
</comment>
<accession>A0A9P1DPZ8</accession>
<evidence type="ECO:0000313" key="2">
    <source>
        <dbReference type="EMBL" id="CAL4800694.1"/>
    </source>
</evidence>
<dbReference type="EMBL" id="CAMXCT010005835">
    <property type="protein sequence ID" value="CAI4013382.1"/>
    <property type="molecule type" value="Genomic_DNA"/>
</dbReference>
<evidence type="ECO:0000313" key="1">
    <source>
        <dbReference type="EMBL" id="CAI4013382.1"/>
    </source>
</evidence>
<reference evidence="1" key="1">
    <citation type="submission" date="2022-10" db="EMBL/GenBank/DDBJ databases">
        <authorList>
            <person name="Chen Y."/>
            <person name="Dougan E. K."/>
            <person name="Chan C."/>
            <person name="Rhodes N."/>
            <person name="Thang M."/>
        </authorList>
    </citation>
    <scope>NUCLEOTIDE SEQUENCE</scope>
</reference>
<dbReference type="Proteomes" id="UP001152797">
    <property type="component" value="Unassembled WGS sequence"/>
</dbReference>
<dbReference type="AlphaFoldDB" id="A0A9P1DPZ8"/>
<protein>
    <submittedName>
        <fullName evidence="1">Uncharacterized protein</fullName>
    </submittedName>
</protein>
<dbReference type="EMBL" id="CAMXCT030005835">
    <property type="protein sequence ID" value="CAL4800694.1"/>
    <property type="molecule type" value="Genomic_DNA"/>
</dbReference>
<dbReference type="OrthoDB" id="410254at2759"/>
<organism evidence="1">
    <name type="scientific">Cladocopium goreaui</name>
    <dbReference type="NCBI Taxonomy" id="2562237"/>
    <lineage>
        <taxon>Eukaryota</taxon>
        <taxon>Sar</taxon>
        <taxon>Alveolata</taxon>
        <taxon>Dinophyceae</taxon>
        <taxon>Suessiales</taxon>
        <taxon>Symbiodiniaceae</taxon>
        <taxon>Cladocopium</taxon>
    </lineage>
</organism>
<sequence length="394" mass="43436">MNVASGWYIVFATLAANFGECLFLRHDSNDARGEYPQLASLLASVRTATSSNATVSSSAPFIHSMEATLVSMAQGLSQAPRDLIKHVKADVMATISDQLKPRILAEHRLIQAQIADFSSLFAKCEIEREVGLNTSFIKQQAIPVLIANRKACRWQESNLGHELASCEKTLQSSKQVDASTCEGAKMMDQIPDIASCASVNGEDAETYHRRMLLQFQERLKSIHIRRLLCANTTGALKLQESVCEGQAREIQRQRSSCNSMQSMLDSSVCELSTSMSTTCAQYKACRSQATLSYDLVHHTVKAREDTLHQEWKALQRIECILDAMSTSDVLSATQECNGALYSVTHLLVNYVTIPPCQPCEALAEVPGTKEYNSTVFKDLPDDVPLAMCTADCCY</sequence>
<dbReference type="EMBL" id="CAMXCT020005835">
    <property type="protein sequence ID" value="CAL1166757.1"/>
    <property type="molecule type" value="Genomic_DNA"/>
</dbReference>